<name>A0A1G7VFF4_9RHOO</name>
<dbReference type="RefSeq" id="WP_091932038.1">
    <property type="nucleotide sequence ID" value="NZ_FNCY01000001.1"/>
</dbReference>
<dbReference type="Pfam" id="PF07357">
    <property type="entry name" value="DRAT"/>
    <property type="match status" value="1"/>
</dbReference>
<protein>
    <submittedName>
        <fullName evidence="2">NAD+---dinitrogen-reductase ADP-D-ribosyltransferase</fullName>
    </submittedName>
</protein>
<gene>
    <name evidence="2" type="ORF">SAMN05660652_00183</name>
</gene>
<dbReference type="GO" id="GO:0009399">
    <property type="term" value="P:nitrogen fixation"/>
    <property type="evidence" value="ECO:0007669"/>
    <property type="project" value="InterPro"/>
</dbReference>
<keyword evidence="3" id="KW-1185">Reference proteome</keyword>
<evidence type="ECO:0000256" key="1">
    <source>
        <dbReference type="SAM" id="MobiDB-lite"/>
    </source>
</evidence>
<feature type="region of interest" description="Disordered" evidence="1">
    <location>
        <begin position="1"/>
        <end position="30"/>
    </location>
</feature>
<dbReference type="AlphaFoldDB" id="A0A1G7VFF4"/>
<keyword evidence="2" id="KW-0808">Transferase</keyword>
<dbReference type="GO" id="GO:0030701">
    <property type="term" value="F:NAD+-dinitrogen-reductase ADP-D-ribosyltransferase activity"/>
    <property type="evidence" value="ECO:0007669"/>
    <property type="project" value="InterPro"/>
</dbReference>
<organism evidence="2 3">
    <name type="scientific">Propionivibrio dicarboxylicus</name>
    <dbReference type="NCBI Taxonomy" id="83767"/>
    <lineage>
        <taxon>Bacteria</taxon>
        <taxon>Pseudomonadati</taxon>
        <taxon>Pseudomonadota</taxon>
        <taxon>Betaproteobacteria</taxon>
        <taxon>Rhodocyclales</taxon>
        <taxon>Rhodocyclaceae</taxon>
        <taxon>Propionivibrio</taxon>
    </lineage>
</organism>
<evidence type="ECO:0000313" key="2">
    <source>
        <dbReference type="EMBL" id="SDG58545.1"/>
    </source>
</evidence>
<proteinExistence type="predicted"/>
<dbReference type="InterPro" id="IPR009953">
    <property type="entry name" value="DRA_trans"/>
</dbReference>
<dbReference type="EMBL" id="FNCY01000001">
    <property type="protein sequence ID" value="SDG58545.1"/>
    <property type="molecule type" value="Genomic_DNA"/>
</dbReference>
<feature type="compositionally biased region" description="Basic and acidic residues" evidence="1">
    <location>
        <begin position="1"/>
        <end position="16"/>
    </location>
</feature>
<dbReference type="Proteomes" id="UP000198607">
    <property type="component" value="Unassembled WGS sequence"/>
</dbReference>
<dbReference type="STRING" id="83767.SAMN05660652_00183"/>
<accession>A0A1G7VFF4</accession>
<dbReference type="OrthoDB" id="183043at2"/>
<sequence length="298" mass="33751">MTEKSQKDNAVEDTGKPDNAPGVCRAADNDSPSLPRYARLPINRCNVPPVILGSLTFQRHPTPLQLDSVAELHADLFRRLDAIDDRAVRAEAFRDYVTVRFCLESLEEAGLSERSRGRAKANWMRVIRGWSFDSDGREGAVLKGWVESRFGLLARFHGEPLRDFSGRGYLRYQEMRSAGLYGTNALESQLDLLYAFSQYEYRRRAPETKWIELFRGTNRINEHEVLNKSGRRQVVLFNNLTSFSSSRERAGEFGDTILATRVPVEKVFFSHALIPGVLKGEEEYLVIGGVYDVSLATL</sequence>
<evidence type="ECO:0000313" key="3">
    <source>
        <dbReference type="Proteomes" id="UP000198607"/>
    </source>
</evidence>
<reference evidence="2 3" key="1">
    <citation type="submission" date="2016-10" db="EMBL/GenBank/DDBJ databases">
        <authorList>
            <person name="de Groot N.N."/>
        </authorList>
    </citation>
    <scope>NUCLEOTIDE SEQUENCE [LARGE SCALE GENOMIC DNA]</scope>
    <source>
        <strain evidence="2 3">DSM 5885</strain>
    </source>
</reference>